<dbReference type="SUPFAM" id="SSF52833">
    <property type="entry name" value="Thioredoxin-like"/>
    <property type="match status" value="1"/>
</dbReference>
<evidence type="ECO:0000313" key="3">
    <source>
        <dbReference type="Proteomes" id="UP001223547"/>
    </source>
</evidence>
<dbReference type="Gene3D" id="1.20.1050.10">
    <property type="match status" value="1"/>
</dbReference>
<dbReference type="SUPFAM" id="SSF47616">
    <property type="entry name" value="GST C-terminal domain-like"/>
    <property type="match status" value="1"/>
</dbReference>
<keyword evidence="3" id="KW-1185">Reference proteome</keyword>
<dbReference type="CDD" id="cd00570">
    <property type="entry name" value="GST_N_family"/>
    <property type="match status" value="1"/>
</dbReference>
<name>A0ABT7H700_9GAMM</name>
<proteinExistence type="predicted"/>
<organism evidence="2 3">
    <name type="scientific">Marinobacter albus</name>
    <dbReference type="NCBI Taxonomy" id="3030833"/>
    <lineage>
        <taxon>Bacteria</taxon>
        <taxon>Pseudomonadati</taxon>
        <taxon>Pseudomonadota</taxon>
        <taxon>Gammaproteobacteria</taxon>
        <taxon>Pseudomonadales</taxon>
        <taxon>Marinobacteraceae</taxon>
        <taxon>Marinobacter</taxon>
    </lineage>
</organism>
<dbReference type="Pfam" id="PF13417">
    <property type="entry name" value="GST_N_3"/>
    <property type="match status" value="1"/>
</dbReference>
<feature type="domain" description="GST N-terminal" evidence="1">
    <location>
        <begin position="1"/>
        <end position="78"/>
    </location>
</feature>
<dbReference type="PROSITE" id="PS50404">
    <property type="entry name" value="GST_NTER"/>
    <property type="match status" value="1"/>
</dbReference>
<evidence type="ECO:0000313" key="2">
    <source>
        <dbReference type="EMBL" id="MDK9556143.1"/>
    </source>
</evidence>
<gene>
    <name evidence="2" type="ORF">QQF73_00800</name>
</gene>
<dbReference type="InterPro" id="IPR036249">
    <property type="entry name" value="Thioredoxin-like_sf"/>
</dbReference>
<dbReference type="InterPro" id="IPR050931">
    <property type="entry name" value="Mito_Protein_Transport_Metaxin"/>
</dbReference>
<dbReference type="Proteomes" id="UP001223547">
    <property type="component" value="Unassembled WGS sequence"/>
</dbReference>
<dbReference type="InterPro" id="IPR004045">
    <property type="entry name" value="Glutathione_S-Trfase_N"/>
</dbReference>
<dbReference type="InterPro" id="IPR036282">
    <property type="entry name" value="Glutathione-S-Trfase_C_sf"/>
</dbReference>
<dbReference type="RefSeq" id="WP_285366880.1">
    <property type="nucleotide sequence ID" value="NZ_JASSQD010000001.1"/>
</dbReference>
<sequence length="230" mass="25779">MQITLYDWGPSPFCLKVRAILDYKGIRYKRINVLGKGTLEVYRRGGIGKVPAIDIDGCFLADSTNIAHELDRLFPERRIIPPDSAEAALCHVLDDWADEALYFIGLYYQWMDPEGAPMLSKAFRGPVGKLVLPLYKRRLHAQIKGQGTGRKPPAMIKEDLLRELDTVEGLLNGKAFLLGATPALCDFSLMAQLVYMSRPPGSAREVTTRAAITEYLGRMRSLRKHGRNDS</sequence>
<dbReference type="PANTHER" id="PTHR12289">
    <property type="entry name" value="METAXIN RELATED"/>
    <property type="match status" value="1"/>
</dbReference>
<dbReference type="PANTHER" id="PTHR12289:SF41">
    <property type="entry name" value="FAILED AXON CONNECTIONS-RELATED"/>
    <property type="match status" value="1"/>
</dbReference>
<comment type="caution">
    <text evidence="2">The sequence shown here is derived from an EMBL/GenBank/DDBJ whole genome shotgun (WGS) entry which is preliminary data.</text>
</comment>
<reference evidence="2 3" key="1">
    <citation type="submission" date="2023-05" db="EMBL/GenBank/DDBJ databases">
        <title>Marinobacter albus sp. nov., a marine bacterium isolated from sand in a coastal intertidal zone of huludao.</title>
        <authorList>
            <person name="Deng T."/>
        </authorList>
    </citation>
    <scope>NUCLEOTIDE SEQUENCE [LARGE SCALE GENOMIC DNA]</scope>
    <source>
        <strain evidence="2 3">M216</strain>
    </source>
</reference>
<dbReference type="EMBL" id="JASSQD010000001">
    <property type="protein sequence ID" value="MDK9556143.1"/>
    <property type="molecule type" value="Genomic_DNA"/>
</dbReference>
<protein>
    <submittedName>
        <fullName evidence="2">Glutathione S-transferase family protein</fullName>
    </submittedName>
</protein>
<accession>A0ABT7H700</accession>
<dbReference type="Gene3D" id="3.40.30.10">
    <property type="entry name" value="Glutaredoxin"/>
    <property type="match status" value="1"/>
</dbReference>
<evidence type="ECO:0000259" key="1">
    <source>
        <dbReference type="PROSITE" id="PS50404"/>
    </source>
</evidence>